<keyword evidence="6" id="KW-0902">Two-component regulatory system</keyword>
<evidence type="ECO:0000256" key="2">
    <source>
        <dbReference type="ARBA" id="ARBA00012438"/>
    </source>
</evidence>
<dbReference type="GO" id="GO:0000160">
    <property type="term" value="P:phosphorelay signal transduction system"/>
    <property type="evidence" value="ECO:0007669"/>
    <property type="project" value="UniProtKB-KW"/>
</dbReference>
<evidence type="ECO:0000256" key="1">
    <source>
        <dbReference type="ARBA" id="ARBA00000085"/>
    </source>
</evidence>
<dbReference type="Gene3D" id="6.20.270.20">
    <property type="entry name" value="LapD/MoxY periplasmic domain"/>
    <property type="match status" value="1"/>
</dbReference>
<dbReference type="GO" id="GO:0004673">
    <property type="term" value="F:protein histidine kinase activity"/>
    <property type="evidence" value="ECO:0007669"/>
    <property type="project" value="UniProtKB-EC"/>
</dbReference>
<dbReference type="InterPro" id="IPR042461">
    <property type="entry name" value="LapD_MoxY_peri_C"/>
</dbReference>
<keyword evidence="5" id="KW-0418">Kinase</keyword>
<feature type="transmembrane region" description="Helical" evidence="7">
    <location>
        <begin position="7"/>
        <end position="25"/>
    </location>
</feature>
<gene>
    <name evidence="9" type="ORF">FSC37_05315</name>
</gene>
<name>A0A5C6TYM3_9BURK</name>
<dbReference type="AlphaFoldDB" id="A0A5C6TYM3"/>
<evidence type="ECO:0000313" key="9">
    <source>
        <dbReference type="EMBL" id="TXC65677.1"/>
    </source>
</evidence>
<feature type="domain" description="HAMP" evidence="8">
    <location>
        <begin position="170"/>
        <end position="221"/>
    </location>
</feature>
<dbReference type="SMART" id="SM00304">
    <property type="entry name" value="HAMP"/>
    <property type="match status" value="1"/>
</dbReference>
<dbReference type="InterPro" id="IPR003660">
    <property type="entry name" value="HAMP_dom"/>
</dbReference>
<dbReference type="PANTHER" id="PTHR45436">
    <property type="entry name" value="SENSOR HISTIDINE KINASE YKOH"/>
    <property type="match status" value="1"/>
</dbReference>
<dbReference type="EMBL" id="VOPW01000001">
    <property type="protein sequence ID" value="TXC65677.1"/>
    <property type="molecule type" value="Genomic_DNA"/>
</dbReference>
<evidence type="ECO:0000256" key="7">
    <source>
        <dbReference type="SAM" id="Phobius"/>
    </source>
</evidence>
<dbReference type="PANTHER" id="PTHR45436:SF5">
    <property type="entry name" value="SENSOR HISTIDINE KINASE TRCS"/>
    <property type="match status" value="1"/>
</dbReference>
<accession>A0A5C6TYM3</accession>
<organism evidence="9 10">
    <name type="scientific">Piscinibacter aquaticus</name>
    <dbReference type="NCBI Taxonomy" id="392597"/>
    <lineage>
        <taxon>Bacteria</taxon>
        <taxon>Pseudomonadati</taxon>
        <taxon>Pseudomonadota</taxon>
        <taxon>Betaproteobacteria</taxon>
        <taxon>Burkholderiales</taxon>
        <taxon>Sphaerotilaceae</taxon>
        <taxon>Piscinibacter</taxon>
    </lineage>
</organism>
<dbReference type="CDD" id="cd06225">
    <property type="entry name" value="HAMP"/>
    <property type="match status" value="1"/>
</dbReference>
<evidence type="ECO:0000256" key="3">
    <source>
        <dbReference type="ARBA" id="ARBA00022553"/>
    </source>
</evidence>
<dbReference type="Gene3D" id="3.30.110.200">
    <property type="match status" value="1"/>
</dbReference>
<keyword evidence="4" id="KW-0808">Transferase</keyword>
<keyword evidence="7" id="KW-0472">Membrane</keyword>
<keyword evidence="10" id="KW-1185">Reference proteome</keyword>
<dbReference type="Proteomes" id="UP000321832">
    <property type="component" value="Unassembled WGS sequence"/>
</dbReference>
<protein>
    <recommendedName>
        <fullName evidence="2">histidine kinase</fullName>
        <ecNumber evidence="2">2.7.13.3</ecNumber>
    </recommendedName>
</protein>
<feature type="transmembrane region" description="Helical" evidence="7">
    <location>
        <begin position="150"/>
        <end position="169"/>
    </location>
</feature>
<dbReference type="Pfam" id="PF00672">
    <property type="entry name" value="HAMP"/>
    <property type="match status" value="1"/>
</dbReference>
<reference evidence="9 10" key="1">
    <citation type="submission" date="2019-08" db="EMBL/GenBank/DDBJ databases">
        <authorList>
            <person name="Khan S.A."/>
            <person name="Jeon C.O."/>
            <person name="Jeong S.E."/>
        </authorList>
    </citation>
    <scope>NUCLEOTIDE SEQUENCE [LARGE SCALE GENOMIC DNA]</scope>
    <source>
        <strain evidence="10">IMCC1728</strain>
    </source>
</reference>
<dbReference type="InterPro" id="IPR032244">
    <property type="entry name" value="LapD_MoxY_N"/>
</dbReference>
<keyword evidence="7" id="KW-0812">Transmembrane</keyword>
<dbReference type="GO" id="GO:0005886">
    <property type="term" value="C:plasma membrane"/>
    <property type="evidence" value="ECO:0007669"/>
    <property type="project" value="TreeGrafter"/>
</dbReference>
<dbReference type="EC" id="2.7.13.3" evidence="2"/>
<evidence type="ECO:0000256" key="5">
    <source>
        <dbReference type="ARBA" id="ARBA00022777"/>
    </source>
</evidence>
<evidence type="ECO:0000259" key="8">
    <source>
        <dbReference type="PROSITE" id="PS50885"/>
    </source>
</evidence>
<keyword evidence="7" id="KW-1133">Transmembrane helix</keyword>
<sequence>MSLIGQIWLKLLVVIVLAFVGGVVVHTDAMRDTLQTQLRMKNGDNASAMALVLSQQKSDPALMDLALTAQFDTGHYRRIRFVRADGSVAFLREAPPQPLDAPRWFARMLPIKAEAGVAQVSDGWQALGRIEVESHDNFAHDELWHAVHRAGSAMLVLGLLAALAGAVVVGRIRRPLERAVEQARSLERGEYVTVDEPGTPELRRLVRAMNSMVTRLKQVFEGRPRRWKRCAAVPTATR</sequence>
<comment type="caution">
    <text evidence="9">The sequence shown here is derived from an EMBL/GenBank/DDBJ whole genome shotgun (WGS) entry which is preliminary data.</text>
</comment>
<proteinExistence type="predicted"/>
<dbReference type="Pfam" id="PF16448">
    <property type="entry name" value="LapD_MoxY_N"/>
    <property type="match status" value="1"/>
</dbReference>
<comment type="catalytic activity">
    <reaction evidence="1">
        <text>ATP + protein L-histidine = ADP + protein N-phospho-L-histidine.</text>
        <dbReference type="EC" id="2.7.13.3"/>
    </reaction>
</comment>
<dbReference type="PROSITE" id="PS50885">
    <property type="entry name" value="HAMP"/>
    <property type="match status" value="1"/>
</dbReference>
<evidence type="ECO:0000313" key="10">
    <source>
        <dbReference type="Proteomes" id="UP000321832"/>
    </source>
</evidence>
<evidence type="ECO:0000256" key="4">
    <source>
        <dbReference type="ARBA" id="ARBA00022679"/>
    </source>
</evidence>
<evidence type="ECO:0000256" key="6">
    <source>
        <dbReference type="ARBA" id="ARBA00023012"/>
    </source>
</evidence>
<keyword evidence="3" id="KW-0597">Phosphoprotein</keyword>
<dbReference type="InterPro" id="IPR050428">
    <property type="entry name" value="TCS_sensor_his_kinase"/>
</dbReference>